<feature type="compositionally biased region" description="Low complexity" evidence="3">
    <location>
        <begin position="233"/>
        <end position="246"/>
    </location>
</feature>
<evidence type="ECO:0000256" key="1">
    <source>
        <dbReference type="ARBA" id="ARBA00009646"/>
    </source>
</evidence>
<feature type="compositionally biased region" description="Basic and acidic residues" evidence="3">
    <location>
        <begin position="205"/>
        <end position="218"/>
    </location>
</feature>
<proteinExistence type="inferred from homology"/>
<name>A0ABD1IZ38_9TELE</name>
<dbReference type="InterPro" id="IPR000772">
    <property type="entry name" value="Ricin_B_lectin"/>
</dbReference>
<feature type="compositionally biased region" description="Low complexity" evidence="3">
    <location>
        <begin position="281"/>
        <end position="315"/>
    </location>
</feature>
<dbReference type="PANTHER" id="PTHR11818">
    <property type="entry name" value="BETA/GAMMA CRYSTALLIN"/>
    <property type="match status" value="1"/>
</dbReference>
<dbReference type="Gene3D" id="2.80.10.50">
    <property type="match status" value="1"/>
</dbReference>
<feature type="compositionally biased region" description="Basic and acidic residues" evidence="3">
    <location>
        <begin position="328"/>
        <end position="341"/>
    </location>
</feature>
<feature type="compositionally biased region" description="Polar residues" evidence="3">
    <location>
        <begin position="371"/>
        <end position="381"/>
    </location>
</feature>
<feature type="compositionally biased region" description="Polar residues" evidence="3">
    <location>
        <begin position="1"/>
        <end position="16"/>
    </location>
</feature>
<dbReference type="PANTHER" id="PTHR11818:SF50">
    <property type="entry name" value="BETA_GAMMA CRYSTALLIN DOMAIN-CONTAINING PROTEIN 2"/>
    <property type="match status" value="1"/>
</dbReference>
<feature type="region of interest" description="Disordered" evidence="3">
    <location>
        <begin position="763"/>
        <end position="789"/>
    </location>
</feature>
<feature type="region of interest" description="Disordered" evidence="3">
    <location>
        <begin position="159"/>
        <end position="381"/>
    </location>
</feature>
<comment type="similarity">
    <text evidence="1">Belongs to the beta/gamma-crystallin family.</text>
</comment>
<dbReference type="EMBL" id="JBHFQA010000021">
    <property type="protein sequence ID" value="KAL2080212.1"/>
    <property type="molecule type" value="Genomic_DNA"/>
</dbReference>
<evidence type="ECO:0000259" key="4">
    <source>
        <dbReference type="PROSITE" id="PS50915"/>
    </source>
</evidence>
<dbReference type="PROSITE" id="PS50231">
    <property type="entry name" value="RICIN_B_LECTIN"/>
    <property type="match status" value="1"/>
</dbReference>
<dbReference type="Proteomes" id="UP001591681">
    <property type="component" value="Unassembled WGS sequence"/>
</dbReference>
<protein>
    <recommendedName>
        <fullName evidence="4">Beta/gamma crystallin 'Greek key' domain-containing protein</fullName>
    </recommendedName>
</protein>
<dbReference type="InterPro" id="IPR035992">
    <property type="entry name" value="Ricin_B-like_lectins"/>
</dbReference>
<dbReference type="Pfam" id="PF00652">
    <property type="entry name" value="Ricin_B_lectin"/>
    <property type="match status" value="1"/>
</dbReference>
<comment type="caution">
    <text evidence="5">The sequence shown here is derived from an EMBL/GenBank/DDBJ whole genome shotgun (WGS) entry which is preliminary data.</text>
</comment>
<feature type="domain" description="Beta/gamma crystallin 'Greek key'" evidence="4">
    <location>
        <begin position="1136"/>
        <end position="1179"/>
    </location>
</feature>
<dbReference type="InterPro" id="IPR001064">
    <property type="entry name" value="Beta/gamma_crystallin"/>
</dbReference>
<keyword evidence="2" id="KW-0677">Repeat</keyword>
<feature type="region of interest" description="Disordered" evidence="3">
    <location>
        <begin position="1"/>
        <end position="23"/>
    </location>
</feature>
<dbReference type="SMART" id="SM00458">
    <property type="entry name" value="RICIN"/>
    <property type="match status" value="1"/>
</dbReference>
<evidence type="ECO:0000256" key="3">
    <source>
        <dbReference type="SAM" id="MobiDB-lite"/>
    </source>
</evidence>
<feature type="domain" description="Beta/gamma crystallin 'Greek key'" evidence="4">
    <location>
        <begin position="739"/>
        <end position="802"/>
    </location>
</feature>
<evidence type="ECO:0000313" key="6">
    <source>
        <dbReference type="Proteomes" id="UP001591681"/>
    </source>
</evidence>
<reference evidence="5 6" key="1">
    <citation type="submission" date="2024-09" db="EMBL/GenBank/DDBJ databases">
        <title>A chromosome-level genome assembly of Gray's grenadier anchovy, Coilia grayii.</title>
        <authorList>
            <person name="Fu Z."/>
        </authorList>
    </citation>
    <scope>NUCLEOTIDE SEQUENCE [LARGE SCALE GENOMIC DNA]</scope>
    <source>
        <strain evidence="5">G4</strain>
        <tissue evidence="5">Muscle</tissue>
    </source>
</reference>
<dbReference type="Gene3D" id="2.60.20.10">
    <property type="entry name" value="Crystallins"/>
    <property type="match status" value="6"/>
</dbReference>
<dbReference type="PROSITE" id="PS50915">
    <property type="entry name" value="CRYSTALLIN_BETA_GAMMA"/>
    <property type="match status" value="6"/>
</dbReference>
<sequence>MEVSNTTYTFGTFSTPETKDDSGKQCHRVSIAATPKMPEHTVSPEIGTSVHYSETSSLTTSDHDNLDRWRLRYTNLPNPGPKAFPLAESLDTHYSSTYSPTYFSTYCPTYCSTYSPTYSSTYSPTYSSTFTDIVPQPARYTPHRLSSEGDEFKTHTALAPVPSSLGNQSSWLSDRAKVQPSEAGGRGLWAEPGTPAGESSGEAGIQRESESERREERSSYSSSDVHGLSDIISSSSGSHSSSSSASLLPTADQQDRYSVDVDVDVDGGPSGVFKATRVELTPSSPTTLSSSSSSFSSSFSSTSLSTTTTTTSSSTPVSPQEPVSPHLETLKDTLKSMEKPARTRGSRLSGAPSLPPIKEDIPDSPAKEPSALTTKQVPSALTTTKHTDTQDLLHHQMLNSSILNGNGPVSLPANLGLNWNTTKDMRSPLTLMKLQQQQQQIGLGAPLRASTMNSIVMRGSSFGEEDQVNQLNQLNGNGAGLAGPSRLDNSLIFAGGGYQQLQSMDDGLGGSQVVHHRSLFRTGSLPETGSLGAHDRISSAPMGVAAMQGMQGMQLGNGNYNLQGNLNASRIERLSFLASPAGSTTQDGSVGRISMPPSSLQLSPLSELHLGMGGQMDSMQQHHHRSFQRSFSSEGTLGLLDSPGSSVGSSYLYDGSNGGGGQVNQEPEPFKAPVPKYRAFPDAYLTKEKEHGKLNPRPGKMIIFDEPGMKGQRIEVRGDVVDATPWDFPESISIRVIRGGWVLYEKPNFKGEKVALDEGDIETLSHPFDTPDEAHQHNGQKENGESNQEPKKFVIGSIRRAVRDYSVPEISLFPEENAEGKKVVFRDTSEDARIFGFPIKANSIIINAGLWLVYAEPFFQGIPRVLEVGGFTNPAAWGVTQPYVGSLHPLKIGEPRVENPNDPKLILYDKPYFTGRSREIYTSMRDFMTRVDRQQTAFMYNAGSIKVIGGCWVGYEKEGFRGKQYLLEEGEYQDWRVWGGCDSELRSVRIIRADLTDPTLVMYELPDEELEEPQEERTFEVTEAIPDVELFGFRSTTRSIHVVSGAWVAYSHVDFSGNQFILEKGFYNNCGDWGSGDNRICSLQPILMAATDGPSYRNEVMLYSETDFQGVCKLCSANEESLPESFIAKSCRVVGSSWVLYEGRNYSGNLYAVSEGDYPNLNSMGCPPHCVICSIKAIPVMFSIPSISLFGLECFEGREIAVDTEVLNLLEAGFNNHVLSVRVNSGCWVVCEHSNYRGRQFLLEPIEVTNWQKFSDLTTIGSMYPIREKRRFFRIKNKERGHYLSVQGGVEDMKSGRVVVTEKVESMSDIWYYQDGLLKNKLAPSMTLQVMGSVEQGAKVVLWSETRMPIQTWSVTPSGTIVSGTFPGMVLDVKCGKVYDRDHVVIREESDEQPCQHWELELL</sequence>
<dbReference type="SUPFAM" id="SSF50370">
    <property type="entry name" value="Ricin B-like lectins"/>
    <property type="match status" value="1"/>
</dbReference>
<feature type="domain" description="Beta/gamma crystallin 'Greek key'" evidence="4">
    <location>
        <begin position="1226"/>
        <end position="1267"/>
    </location>
</feature>
<dbReference type="Pfam" id="PF00030">
    <property type="entry name" value="Crystall"/>
    <property type="match status" value="6"/>
</dbReference>
<evidence type="ECO:0000256" key="2">
    <source>
        <dbReference type="ARBA" id="ARBA00022737"/>
    </source>
</evidence>
<feature type="domain" description="Beta/gamma crystallin 'Greek key'" evidence="4">
    <location>
        <begin position="950"/>
        <end position="992"/>
    </location>
</feature>
<feature type="compositionally biased region" description="Basic and acidic residues" evidence="3">
    <location>
        <begin position="772"/>
        <end position="789"/>
    </location>
</feature>
<feature type="region of interest" description="Disordered" evidence="3">
    <location>
        <begin position="650"/>
        <end position="674"/>
    </location>
</feature>
<gene>
    <name evidence="5" type="ORF">ACEWY4_024005</name>
</gene>
<accession>A0ABD1IZ38</accession>
<evidence type="ECO:0000313" key="5">
    <source>
        <dbReference type="EMBL" id="KAL2080212.1"/>
    </source>
</evidence>
<dbReference type="InterPro" id="IPR050252">
    <property type="entry name" value="Beta/Gamma-Crystallin"/>
</dbReference>
<organism evidence="5 6">
    <name type="scientific">Coilia grayii</name>
    <name type="common">Gray's grenadier anchovy</name>
    <dbReference type="NCBI Taxonomy" id="363190"/>
    <lineage>
        <taxon>Eukaryota</taxon>
        <taxon>Metazoa</taxon>
        <taxon>Chordata</taxon>
        <taxon>Craniata</taxon>
        <taxon>Vertebrata</taxon>
        <taxon>Euteleostomi</taxon>
        <taxon>Actinopterygii</taxon>
        <taxon>Neopterygii</taxon>
        <taxon>Teleostei</taxon>
        <taxon>Clupei</taxon>
        <taxon>Clupeiformes</taxon>
        <taxon>Clupeoidei</taxon>
        <taxon>Engraulidae</taxon>
        <taxon>Coilinae</taxon>
        <taxon>Coilia</taxon>
    </lineage>
</organism>
<dbReference type="InterPro" id="IPR011024">
    <property type="entry name" value="G_crystallin-like"/>
</dbReference>
<feature type="domain" description="Beta/gamma crystallin 'Greek key'" evidence="4">
    <location>
        <begin position="1045"/>
        <end position="1087"/>
    </location>
</feature>
<keyword evidence="6" id="KW-1185">Reference proteome</keyword>
<dbReference type="SMART" id="SM00247">
    <property type="entry name" value="XTALbg"/>
    <property type="match status" value="6"/>
</dbReference>
<dbReference type="PRINTS" id="PR01367">
    <property type="entry name" value="BGCRYSTALLIN"/>
</dbReference>
<dbReference type="SUPFAM" id="SSF49695">
    <property type="entry name" value="gamma-Crystallin-like"/>
    <property type="match status" value="3"/>
</dbReference>
<feature type="domain" description="Beta/gamma crystallin 'Greek key'" evidence="4">
    <location>
        <begin position="903"/>
        <end position="949"/>
    </location>
</feature>